<name>A0A559MN87_9HELO</name>
<evidence type="ECO:0008006" key="6">
    <source>
        <dbReference type="Google" id="ProtNLM"/>
    </source>
</evidence>
<evidence type="ECO:0000313" key="5">
    <source>
        <dbReference type="Proteomes" id="UP000315522"/>
    </source>
</evidence>
<dbReference type="SUPFAM" id="SSF55347">
    <property type="entry name" value="Glyceraldehyde-3-phosphate dehydrogenase-like, C-terminal domain"/>
    <property type="match status" value="1"/>
</dbReference>
<feature type="region of interest" description="Disordered" evidence="1">
    <location>
        <begin position="273"/>
        <end position="318"/>
    </location>
</feature>
<proteinExistence type="predicted"/>
<keyword evidence="5" id="KW-1185">Reference proteome</keyword>
<dbReference type="GO" id="GO:0000166">
    <property type="term" value="F:nucleotide binding"/>
    <property type="evidence" value="ECO:0007669"/>
    <property type="project" value="InterPro"/>
</dbReference>
<evidence type="ECO:0000313" key="4">
    <source>
        <dbReference type="EMBL" id="TVY94430.1"/>
    </source>
</evidence>
<dbReference type="InterPro" id="IPR004104">
    <property type="entry name" value="Gfo/Idh/MocA-like_OxRdtase_C"/>
</dbReference>
<accession>A0A559MN87</accession>
<dbReference type="PANTHER" id="PTHR42840">
    <property type="entry name" value="NAD(P)-BINDING ROSSMANN-FOLD SUPERFAMILY PROTEIN-RELATED"/>
    <property type="match status" value="1"/>
</dbReference>
<dbReference type="EMBL" id="QGML01000010">
    <property type="protein sequence ID" value="TVY94430.1"/>
    <property type="molecule type" value="Genomic_DNA"/>
</dbReference>
<reference evidence="4 5" key="1">
    <citation type="submission" date="2018-05" db="EMBL/GenBank/DDBJ databases">
        <title>Genome sequencing and assembly of the regulated plant pathogen Lachnellula willkommii and related sister species for the development of diagnostic species identification markers.</title>
        <authorList>
            <person name="Giroux E."/>
            <person name="Bilodeau G."/>
        </authorList>
    </citation>
    <scope>NUCLEOTIDE SEQUENCE [LARGE SCALE GENOMIC DNA]</scope>
    <source>
        <strain evidence="4 5">CBS 172.35</strain>
    </source>
</reference>
<evidence type="ECO:0000259" key="2">
    <source>
        <dbReference type="Pfam" id="PF01408"/>
    </source>
</evidence>
<dbReference type="GO" id="GO:0016491">
    <property type="term" value="F:oxidoreductase activity"/>
    <property type="evidence" value="ECO:0007669"/>
    <property type="project" value="TreeGrafter"/>
</dbReference>
<dbReference type="InterPro" id="IPR036291">
    <property type="entry name" value="NAD(P)-bd_dom_sf"/>
</dbReference>
<organism evidence="4 5">
    <name type="scientific">Lachnellula willkommii</name>
    <dbReference type="NCBI Taxonomy" id="215461"/>
    <lineage>
        <taxon>Eukaryota</taxon>
        <taxon>Fungi</taxon>
        <taxon>Dikarya</taxon>
        <taxon>Ascomycota</taxon>
        <taxon>Pezizomycotina</taxon>
        <taxon>Leotiomycetes</taxon>
        <taxon>Helotiales</taxon>
        <taxon>Lachnaceae</taxon>
        <taxon>Lachnellula</taxon>
    </lineage>
</organism>
<dbReference type="Gene3D" id="3.30.360.10">
    <property type="entry name" value="Dihydrodipicolinate Reductase, domain 2"/>
    <property type="match status" value="1"/>
</dbReference>
<feature type="compositionally biased region" description="Basic and acidic residues" evidence="1">
    <location>
        <begin position="273"/>
        <end position="290"/>
    </location>
</feature>
<sequence>MTIGVAIIGSGIFVKEHHLPAVQLTPHLTLKAIYSRSLKSAQALGVKVDLYSDDSGAGKTYHDLLLDDSIAAVIIALPILNQPEYIEAALAAGKHVLSEKPIAKDLKRAQGLIEYSKSDKVKGGATWSVAENYRYLGSFVYARQEVQKLGRILGFTVKSFGNVTASDKYYKTPWRQHPGYQGGFVLDGGVHFVAATRLLLGEEAKPVALTAYSTLLREQLPPVDTVNSIWLTKSGISGTFSVSFGTTLFGSEYTIACEKGSVSVMGSKVTIREGEEKDGKSSTVDFKERGQGNGVEQEDAAWGEALTKGHTLPNQSPEEALADLEILEKILRSGEAQGKSETLQFQI</sequence>
<dbReference type="Pfam" id="PF01408">
    <property type="entry name" value="GFO_IDH_MocA"/>
    <property type="match status" value="1"/>
</dbReference>
<dbReference type="InterPro" id="IPR000683">
    <property type="entry name" value="Gfo/Idh/MocA-like_OxRdtase_N"/>
</dbReference>
<dbReference type="PANTHER" id="PTHR42840:SF5">
    <property type="entry name" value="NAD(P)-BINDING ROSSMANN-FOLD SUPERFAMILY PROTEIN"/>
    <property type="match status" value="1"/>
</dbReference>
<feature type="domain" description="Gfo/Idh/MocA-like oxidoreductase C-terminal" evidence="3">
    <location>
        <begin position="147"/>
        <end position="333"/>
    </location>
</feature>
<comment type="caution">
    <text evidence="4">The sequence shown here is derived from an EMBL/GenBank/DDBJ whole genome shotgun (WGS) entry which is preliminary data.</text>
</comment>
<dbReference type="SUPFAM" id="SSF51735">
    <property type="entry name" value="NAD(P)-binding Rossmann-fold domains"/>
    <property type="match status" value="1"/>
</dbReference>
<dbReference type="GO" id="GO:0006740">
    <property type="term" value="P:NADPH regeneration"/>
    <property type="evidence" value="ECO:0007669"/>
    <property type="project" value="TreeGrafter"/>
</dbReference>
<evidence type="ECO:0000256" key="1">
    <source>
        <dbReference type="SAM" id="MobiDB-lite"/>
    </source>
</evidence>
<dbReference type="Proteomes" id="UP000315522">
    <property type="component" value="Unassembled WGS sequence"/>
</dbReference>
<evidence type="ECO:0000259" key="3">
    <source>
        <dbReference type="Pfam" id="PF02894"/>
    </source>
</evidence>
<dbReference type="Pfam" id="PF02894">
    <property type="entry name" value="GFO_IDH_MocA_C"/>
    <property type="match status" value="1"/>
</dbReference>
<dbReference type="AlphaFoldDB" id="A0A559MN87"/>
<gene>
    <name evidence="4" type="primary">YMR315W</name>
    <name evidence="4" type="ORF">LAWI1_G000750</name>
</gene>
<protein>
    <recommendedName>
        <fullName evidence="6">Oxidoreductase</fullName>
    </recommendedName>
</protein>
<feature type="domain" description="Gfo/Idh/MocA-like oxidoreductase N-terminal" evidence="2">
    <location>
        <begin position="3"/>
        <end position="121"/>
    </location>
</feature>
<dbReference type="Gene3D" id="3.40.50.720">
    <property type="entry name" value="NAD(P)-binding Rossmann-like Domain"/>
    <property type="match status" value="1"/>
</dbReference>
<dbReference type="GO" id="GO:0005737">
    <property type="term" value="C:cytoplasm"/>
    <property type="evidence" value="ECO:0007669"/>
    <property type="project" value="TreeGrafter"/>
</dbReference>